<accession>A0A6A6DNS4</accession>
<proteinExistence type="predicted"/>
<dbReference type="OrthoDB" id="4239548at2759"/>
<evidence type="ECO:0000313" key="2">
    <source>
        <dbReference type="Proteomes" id="UP000800200"/>
    </source>
</evidence>
<dbReference type="EMBL" id="ML994654">
    <property type="protein sequence ID" value="KAF2181141.1"/>
    <property type="molecule type" value="Genomic_DNA"/>
</dbReference>
<protein>
    <submittedName>
        <fullName evidence="1">Uncharacterized protein</fullName>
    </submittedName>
</protein>
<dbReference type="Proteomes" id="UP000800200">
    <property type="component" value="Unassembled WGS sequence"/>
</dbReference>
<gene>
    <name evidence="1" type="ORF">K469DRAFT_692374</name>
</gene>
<evidence type="ECO:0000313" key="1">
    <source>
        <dbReference type="EMBL" id="KAF2181141.1"/>
    </source>
</evidence>
<sequence length="139" mass="15994">MTDSKMDEVKDDRKLKGKTNFITNDILEYLTGEEVVPSKPKKEDYFVKLAEVTCRSIRTKKTAQTFTPSTDDDDEADDAQTMMSTNNALRWQIDYNEHKNAKDKMKLASKLLNAWVSNGIKIKIKDCTDAKEAYDFIKK</sequence>
<organism evidence="1 2">
    <name type="scientific">Zopfia rhizophila CBS 207.26</name>
    <dbReference type="NCBI Taxonomy" id="1314779"/>
    <lineage>
        <taxon>Eukaryota</taxon>
        <taxon>Fungi</taxon>
        <taxon>Dikarya</taxon>
        <taxon>Ascomycota</taxon>
        <taxon>Pezizomycotina</taxon>
        <taxon>Dothideomycetes</taxon>
        <taxon>Dothideomycetes incertae sedis</taxon>
        <taxon>Zopfiaceae</taxon>
        <taxon>Zopfia</taxon>
    </lineage>
</organism>
<dbReference type="AlphaFoldDB" id="A0A6A6DNS4"/>
<keyword evidence="2" id="KW-1185">Reference proteome</keyword>
<reference evidence="1" key="1">
    <citation type="journal article" date="2020" name="Stud. Mycol.">
        <title>101 Dothideomycetes genomes: a test case for predicting lifestyles and emergence of pathogens.</title>
        <authorList>
            <person name="Haridas S."/>
            <person name="Albert R."/>
            <person name="Binder M."/>
            <person name="Bloem J."/>
            <person name="Labutti K."/>
            <person name="Salamov A."/>
            <person name="Andreopoulos B."/>
            <person name="Baker S."/>
            <person name="Barry K."/>
            <person name="Bills G."/>
            <person name="Bluhm B."/>
            <person name="Cannon C."/>
            <person name="Castanera R."/>
            <person name="Culley D."/>
            <person name="Daum C."/>
            <person name="Ezra D."/>
            <person name="Gonzalez J."/>
            <person name="Henrissat B."/>
            <person name="Kuo A."/>
            <person name="Liang C."/>
            <person name="Lipzen A."/>
            <person name="Lutzoni F."/>
            <person name="Magnuson J."/>
            <person name="Mondo S."/>
            <person name="Nolan M."/>
            <person name="Ohm R."/>
            <person name="Pangilinan J."/>
            <person name="Park H.-J."/>
            <person name="Ramirez L."/>
            <person name="Alfaro M."/>
            <person name="Sun H."/>
            <person name="Tritt A."/>
            <person name="Yoshinaga Y."/>
            <person name="Zwiers L.-H."/>
            <person name="Turgeon B."/>
            <person name="Goodwin S."/>
            <person name="Spatafora J."/>
            <person name="Crous P."/>
            <person name="Grigoriev I."/>
        </authorList>
    </citation>
    <scope>NUCLEOTIDE SEQUENCE</scope>
    <source>
        <strain evidence="1">CBS 207.26</strain>
    </source>
</reference>
<name>A0A6A6DNS4_9PEZI</name>